<keyword evidence="2" id="KW-1003">Cell membrane</keyword>
<comment type="subcellular location">
    <subcellularLocation>
        <location evidence="1">Cell inner membrane</location>
    </subcellularLocation>
</comment>
<evidence type="ECO:0000313" key="7">
    <source>
        <dbReference type="EMBL" id="HHI66314.1"/>
    </source>
</evidence>
<keyword evidence="5" id="KW-0472">Membrane</keyword>
<accession>A0A7C5PRC1</accession>
<evidence type="ECO:0000256" key="1">
    <source>
        <dbReference type="ARBA" id="ARBA00004533"/>
    </source>
</evidence>
<keyword evidence="3" id="KW-0997">Cell inner membrane</keyword>
<evidence type="ECO:0000256" key="6">
    <source>
        <dbReference type="ARBA" id="ARBA00023315"/>
    </source>
</evidence>
<evidence type="ECO:0000256" key="3">
    <source>
        <dbReference type="ARBA" id="ARBA00022519"/>
    </source>
</evidence>
<reference evidence="7" key="1">
    <citation type="journal article" date="2020" name="mSystems">
        <title>Genome- and Community-Level Interaction Insights into Carbon Utilization and Element Cycling Functions of Hydrothermarchaeota in Hydrothermal Sediment.</title>
        <authorList>
            <person name="Zhou Z."/>
            <person name="Liu Y."/>
            <person name="Xu W."/>
            <person name="Pan J."/>
            <person name="Luo Z.H."/>
            <person name="Li M."/>
        </authorList>
    </citation>
    <scope>NUCLEOTIDE SEQUENCE [LARGE SCALE GENOMIC DNA]</scope>
    <source>
        <strain evidence="7">SpSt-1019</strain>
    </source>
</reference>
<dbReference type="InterPro" id="IPR004960">
    <property type="entry name" value="LipA_acyltrans"/>
</dbReference>
<keyword evidence="4" id="KW-0808">Transferase</keyword>
<evidence type="ECO:0000256" key="2">
    <source>
        <dbReference type="ARBA" id="ARBA00022475"/>
    </source>
</evidence>
<dbReference type="EMBL" id="DRUY01000244">
    <property type="protein sequence ID" value="HHI66314.1"/>
    <property type="molecule type" value="Genomic_DNA"/>
</dbReference>
<evidence type="ECO:0008006" key="8">
    <source>
        <dbReference type="Google" id="ProtNLM"/>
    </source>
</evidence>
<keyword evidence="6" id="KW-0012">Acyltransferase</keyword>
<evidence type="ECO:0000256" key="5">
    <source>
        <dbReference type="ARBA" id="ARBA00023136"/>
    </source>
</evidence>
<evidence type="ECO:0000256" key="4">
    <source>
        <dbReference type="ARBA" id="ARBA00022679"/>
    </source>
</evidence>
<dbReference type="PANTHER" id="PTHR30606:SF10">
    <property type="entry name" value="PHOSPHATIDYLINOSITOL MANNOSIDE ACYLTRANSFERASE"/>
    <property type="match status" value="1"/>
</dbReference>
<dbReference type="AlphaFoldDB" id="A0A7C5PRC1"/>
<organism evidence="7">
    <name type="scientific">Thermodesulfobium narugense</name>
    <dbReference type="NCBI Taxonomy" id="184064"/>
    <lineage>
        <taxon>Bacteria</taxon>
        <taxon>Pseudomonadati</taxon>
        <taxon>Thermodesulfobiota</taxon>
        <taxon>Thermodesulfobiia</taxon>
        <taxon>Thermodesulfobiales</taxon>
        <taxon>Thermodesulfobiaceae</taxon>
        <taxon>Thermodesulfobium</taxon>
    </lineage>
</organism>
<proteinExistence type="predicted"/>
<dbReference type="GO" id="GO:0005886">
    <property type="term" value="C:plasma membrane"/>
    <property type="evidence" value="ECO:0007669"/>
    <property type="project" value="UniProtKB-SubCell"/>
</dbReference>
<dbReference type="GO" id="GO:0016746">
    <property type="term" value="F:acyltransferase activity"/>
    <property type="evidence" value="ECO:0007669"/>
    <property type="project" value="UniProtKB-KW"/>
</dbReference>
<gene>
    <name evidence="7" type="ORF">ENL70_07190</name>
</gene>
<dbReference type="Pfam" id="PF03279">
    <property type="entry name" value="Lip_A_acyltrans"/>
    <property type="match status" value="1"/>
</dbReference>
<dbReference type="GO" id="GO:0009247">
    <property type="term" value="P:glycolipid biosynthetic process"/>
    <property type="evidence" value="ECO:0007669"/>
    <property type="project" value="UniProtKB-ARBA"/>
</dbReference>
<sequence length="258" mass="30028">MSLVKKLIRKVIFGIYWDNKNKREIILNNYKIIGEASNHNNPEQLAKEALLSYSDYLYELLMLFINKKKFNINFLNLERLDEALSLKRGVIVSTAHIGNWDVGSLFIYNNKRLKVVANLDFPLAGNLIKLIRSRIGFDVIPAKNGVKEIIRSLKENQILCMLSDISINHPSDYVNFLNHKIAFPKAAFQIATSRQCPILPVFIIRKATLNFDCYIEECIKPKKDYKAAMQEWAYSFEKYVKVYPQQWYIFLPIEVKNG</sequence>
<protein>
    <recommendedName>
        <fullName evidence="8">Lipid A biosynthesis acyltransferase</fullName>
    </recommendedName>
</protein>
<dbReference type="CDD" id="cd07984">
    <property type="entry name" value="LPLAT_LABLAT-like"/>
    <property type="match status" value="1"/>
</dbReference>
<name>A0A7C5PRC1_9BACT</name>
<dbReference type="PANTHER" id="PTHR30606">
    <property type="entry name" value="LIPID A BIOSYNTHESIS LAUROYL ACYLTRANSFERASE"/>
    <property type="match status" value="1"/>
</dbReference>
<comment type="caution">
    <text evidence="7">The sequence shown here is derived from an EMBL/GenBank/DDBJ whole genome shotgun (WGS) entry which is preliminary data.</text>
</comment>